<dbReference type="EMBL" id="AGBW02012362">
    <property type="protein sequence ID" value="OWR45162.1"/>
    <property type="molecule type" value="Genomic_DNA"/>
</dbReference>
<dbReference type="InParanoid" id="A0A212EUJ0"/>
<protein>
    <submittedName>
        <fullName evidence="1">Uncharacterized protein</fullName>
    </submittedName>
</protein>
<comment type="caution">
    <text evidence="1">The sequence shown here is derived from an EMBL/GenBank/DDBJ whole genome shotgun (WGS) entry which is preliminary data.</text>
</comment>
<keyword evidence="2" id="KW-1185">Reference proteome</keyword>
<name>A0A212EUJ0_DANPL</name>
<proteinExistence type="predicted"/>
<evidence type="ECO:0000313" key="2">
    <source>
        <dbReference type="Proteomes" id="UP000007151"/>
    </source>
</evidence>
<sequence length="44" mass="4908">MPVVRSEATHPLPSTPECVLTSILNRLTMSVVRHSGAREYRVDT</sequence>
<reference evidence="1 2" key="1">
    <citation type="journal article" date="2011" name="Cell">
        <title>The monarch butterfly genome yields insights into long-distance migration.</title>
        <authorList>
            <person name="Zhan S."/>
            <person name="Merlin C."/>
            <person name="Boore J.L."/>
            <person name="Reppert S.M."/>
        </authorList>
    </citation>
    <scope>NUCLEOTIDE SEQUENCE [LARGE SCALE GENOMIC DNA]</scope>
    <source>
        <strain evidence="1">F-2</strain>
    </source>
</reference>
<dbReference type="Proteomes" id="UP000007151">
    <property type="component" value="Unassembled WGS sequence"/>
</dbReference>
<accession>A0A212EUJ0</accession>
<organism evidence="1 2">
    <name type="scientific">Danaus plexippus plexippus</name>
    <dbReference type="NCBI Taxonomy" id="278856"/>
    <lineage>
        <taxon>Eukaryota</taxon>
        <taxon>Metazoa</taxon>
        <taxon>Ecdysozoa</taxon>
        <taxon>Arthropoda</taxon>
        <taxon>Hexapoda</taxon>
        <taxon>Insecta</taxon>
        <taxon>Pterygota</taxon>
        <taxon>Neoptera</taxon>
        <taxon>Endopterygota</taxon>
        <taxon>Lepidoptera</taxon>
        <taxon>Glossata</taxon>
        <taxon>Ditrysia</taxon>
        <taxon>Papilionoidea</taxon>
        <taxon>Nymphalidae</taxon>
        <taxon>Danainae</taxon>
        <taxon>Danaini</taxon>
        <taxon>Danaina</taxon>
        <taxon>Danaus</taxon>
        <taxon>Danaus</taxon>
    </lineage>
</organism>
<gene>
    <name evidence="1" type="ORF">KGM_210003</name>
</gene>
<evidence type="ECO:0000313" key="1">
    <source>
        <dbReference type="EMBL" id="OWR45162.1"/>
    </source>
</evidence>
<dbReference type="AlphaFoldDB" id="A0A212EUJ0"/>
<dbReference type="KEGG" id="dpl:KGM_210003"/>